<feature type="transmembrane region" description="Helical" evidence="1">
    <location>
        <begin position="265"/>
        <end position="286"/>
    </location>
</feature>
<dbReference type="EMBL" id="MLQR01000016">
    <property type="protein sequence ID" value="OIJ14751.1"/>
    <property type="molecule type" value="Genomic_DNA"/>
</dbReference>
<gene>
    <name evidence="2" type="ORF">BKP37_07160</name>
</gene>
<keyword evidence="1" id="KW-1133">Transmembrane helix</keyword>
<feature type="transmembrane region" description="Helical" evidence="1">
    <location>
        <begin position="113"/>
        <end position="134"/>
    </location>
</feature>
<comment type="caution">
    <text evidence="2">The sequence shown here is derived from an EMBL/GenBank/DDBJ whole genome shotgun (WGS) entry which is preliminary data.</text>
</comment>
<evidence type="ECO:0000256" key="1">
    <source>
        <dbReference type="SAM" id="Phobius"/>
    </source>
</evidence>
<dbReference type="RefSeq" id="WP_071308918.1">
    <property type="nucleotide sequence ID" value="NZ_MLQR01000016.1"/>
</dbReference>
<sequence length="301" mass="34630">MDAYMIAKYSFISLVKGIAVALATLFGILFSQPIILLLRFDFPEHPILLANINSTLLFICIIILTSILVGELVKKLNQPILERFVFIFVYHYFFFHLVRAIDGYISNLNNNVIFDLVSHIIPSLVFAFTVSLLWKPERELISIRHKAKEYFSATKVSSWIWKFWIGALCFVPIYLVTDSLISPFVAPYYTDLANILSTSPSLLTLLMIKLAIGLLSVLVLMPIFVMWTGPKASLLFWSGFPIFVQAAVYPSIVEVWLPLGMRFPYLIKYTVITYLLAIIFVQLFFVPHENEVIDDQFNWMY</sequence>
<feature type="transmembrane region" description="Helical" evidence="1">
    <location>
        <begin position="163"/>
        <end position="186"/>
    </location>
</feature>
<dbReference type="AlphaFoldDB" id="A0A1S2LQG9"/>
<proteinExistence type="predicted"/>
<dbReference type="Proteomes" id="UP000179524">
    <property type="component" value="Unassembled WGS sequence"/>
</dbReference>
<feature type="transmembrane region" description="Helical" evidence="1">
    <location>
        <begin position="234"/>
        <end position="253"/>
    </location>
</feature>
<feature type="transmembrane region" description="Helical" evidence="1">
    <location>
        <begin position="12"/>
        <end position="35"/>
    </location>
</feature>
<reference evidence="2 3" key="1">
    <citation type="submission" date="2016-10" db="EMBL/GenBank/DDBJ databases">
        <title>Draft genome sequences of four alkaliphilic bacteria belonging to the Anaerobacillus genus.</title>
        <authorList>
            <person name="Bassil N.M."/>
            <person name="Lloyd J.R."/>
        </authorList>
    </citation>
    <scope>NUCLEOTIDE SEQUENCE [LARGE SCALE GENOMIC DNA]</scope>
    <source>
        <strain evidence="2 3">DSM 18345</strain>
    </source>
</reference>
<feature type="transmembrane region" description="Helical" evidence="1">
    <location>
        <begin position="206"/>
        <end position="227"/>
    </location>
</feature>
<accession>A0A1S2LQG9</accession>
<feature type="transmembrane region" description="Helical" evidence="1">
    <location>
        <begin position="81"/>
        <end position="101"/>
    </location>
</feature>
<feature type="transmembrane region" description="Helical" evidence="1">
    <location>
        <begin position="47"/>
        <end position="69"/>
    </location>
</feature>
<name>A0A1S2LQG9_9BACI</name>
<keyword evidence="1" id="KW-0812">Transmembrane</keyword>
<protein>
    <submittedName>
        <fullName evidence="2">Uncharacterized protein</fullName>
    </submittedName>
</protein>
<dbReference type="OrthoDB" id="2966394at2"/>
<organism evidence="2 3">
    <name type="scientific">Anaerobacillus alkalilacustris</name>
    <dbReference type="NCBI Taxonomy" id="393763"/>
    <lineage>
        <taxon>Bacteria</taxon>
        <taxon>Bacillati</taxon>
        <taxon>Bacillota</taxon>
        <taxon>Bacilli</taxon>
        <taxon>Bacillales</taxon>
        <taxon>Bacillaceae</taxon>
        <taxon>Anaerobacillus</taxon>
    </lineage>
</organism>
<evidence type="ECO:0000313" key="3">
    <source>
        <dbReference type="Proteomes" id="UP000179524"/>
    </source>
</evidence>
<evidence type="ECO:0000313" key="2">
    <source>
        <dbReference type="EMBL" id="OIJ14751.1"/>
    </source>
</evidence>
<keyword evidence="3" id="KW-1185">Reference proteome</keyword>
<keyword evidence="1" id="KW-0472">Membrane</keyword>